<name>A0ABP3L7E5_9LACT</name>
<dbReference type="PRINTS" id="PR00819">
    <property type="entry name" value="CBXCFQXSUPER"/>
</dbReference>
<keyword evidence="7" id="KW-1185">Reference proteome</keyword>
<protein>
    <recommendedName>
        <fullName evidence="5">AAA+ ATPase domain-containing protein</fullName>
    </recommendedName>
</protein>
<dbReference type="SUPFAM" id="SSF48452">
    <property type="entry name" value="TPR-like"/>
    <property type="match status" value="1"/>
</dbReference>
<dbReference type="InterPro" id="IPR003959">
    <property type="entry name" value="ATPase_AAA_core"/>
</dbReference>
<dbReference type="RefSeq" id="WP_346025521.1">
    <property type="nucleotide sequence ID" value="NZ_BAAADA010000204.1"/>
</dbReference>
<dbReference type="SMART" id="SM00028">
    <property type="entry name" value="TPR"/>
    <property type="match status" value="3"/>
</dbReference>
<comment type="similarity">
    <text evidence="1">Belongs to the CbxX/CfxQ family.</text>
</comment>
<organism evidence="6 7">
    <name type="scientific">Alkalibacterium indicireducens</name>
    <dbReference type="NCBI Taxonomy" id="398758"/>
    <lineage>
        <taxon>Bacteria</taxon>
        <taxon>Bacillati</taxon>
        <taxon>Bacillota</taxon>
        <taxon>Bacilli</taxon>
        <taxon>Lactobacillales</taxon>
        <taxon>Carnobacteriaceae</taxon>
        <taxon>Alkalibacterium</taxon>
    </lineage>
</organism>
<dbReference type="InterPro" id="IPR000641">
    <property type="entry name" value="CbxX/CfxQ"/>
</dbReference>
<dbReference type="PANTHER" id="PTHR43392">
    <property type="entry name" value="AAA-TYPE ATPASE FAMILY PROTEIN / ANKYRIN REPEAT FAMILY PROTEIN"/>
    <property type="match status" value="1"/>
</dbReference>
<dbReference type="InterPro" id="IPR003593">
    <property type="entry name" value="AAA+_ATPase"/>
</dbReference>
<accession>A0ABP3L7E5</accession>
<dbReference type="Proteomes" id="UP001410648">
    <property type="component" value="Unassembled WGS sequence"/>
</dbReference>
<evidence type="ECO:0000313" key="7">
    <source>
        <dbReference type="Proteomes" id="UP001410648"/>
    </source>
</evidence>
<sequence>MSEEKVDTVIKEVNKLMLENNSLRAISILKKEIRKYPEEAKFHYYLARAYFENQRLERAIRFAKKAEELGENTPDFYVLLVELYIETDNITKAETAVEKAAELDKESTKTQLSQAKLAFHKRKHDDASKLISSILEKEKNVEALQLNVKILLHNASELDDILRAIEEVAEIEYTEVLEYYKAQAYFLHKEYDKLKYVYQQINRNNPNSSFLIEIKELIEQIRVREKEDANPFKKTNGNREEKTIEEALAELDALIGLDSVKEEVKKIVKSVEYNQHRQKLLGIEESERPAYHFAFLGNPGTGKTTVARILGDIFHSLGIIEKNEVVEVDRSKLVAVHVGATAQKTSEAIEAAMGGVLFVDEAYALAPRSENSNDFGPEAIDTLIKAMEDNRDNLIVILSGYNDEMRRLMKVNPGLSSRVNLQIQFEDYSEDQLLDIAHSFAKKEHYTLTEDGEKAFLQRISEKLVDEHFANAREVRNIIEAAIREKAFRFGENSLTKENLTQLTPVDFGVDLEQLYGEDLDDLLEELNGLEGLDNVKEQITSLMNYIQVEKRKDELGLPTKPMTLHMAFLGNPGTGKTTVARLVGKILKSIGILKKGQLVEVSRQDLVAGYTGQTAPKTLNKVKEAYGGVLFIDEAYSLASSGSSSDFGSEAVSTLITEMENNRERLVVIVAGYTKEMQDFFSINSGVSSRINYHIEFPDYNPDQLVNIFKLHAKNDGYSLDEKALTALHKRFVKEYAHRSNDFGNGRLARSYFEKAKMKVANRTVKDLEADITRITVEDI</sequence>
<dbReference type="InterPro" id="IPR027417">
    <property type="entry name" value="P-loop_NTPase"/>
</dbReference>
<evidence type="ECO:0000259" key="5">
    <source>
        <dbReference type="SMART" id="SM00382"/>
    </source>
</evidence>
<evidence type="ECO:0000256" key="4">
    <source>
        <dbReference type="PROSITE-ProRule" id="PRU00339"/>
    </source>
</evidence>
<dbReference type="PROSITE" id="PS50005">
    <property type="entry name" value="TPR"/>
    <property type="match status" value="1"/>
</dbReference>
<dbReference type="Gene3D" id="3.40.50.300">
    <property type="entry name" value="P-loop containing nucleotide triphosphate hydrolases"/>
    <property type="match status" value="2"/>
</dbReference>
<dbReference type="SMART" id="SM00382">
    <property type="entry name" value="AAA"/>
    <property type="match status" value="2"/>
</dbReference>
<dbReference type="InterPro" id="IPR011990">
    <property type="entry name" value="TPR-like_helical_dom_sf"/>
</dbReference>
<keyword evidence="2" id="KW-0547">Nucleotide-binding</keyword>
<dbReference type="InterPro" id="IPR019734">
    <property type="entry name" value="TPR_rpt"/>
</dbReference>
<evidence type="ECO:0000256" key="2">
    <source>
        <dbReference type="ARBA" id="ARBA00022741"/>
    </source>
</evidence>
<dbReference type="Pfam" id="PF17866">
    <property type="entry name" value="AAA_lid_6"/>
    <property type="match status" value="2"/>
</dbReference>
<dbReference type="Gene3D" id="1.10.8.60">
    <property type="match status" value="2"/>
</dbReference>
<dbReference type="Pfam" id="PF00004">
    <property type="entry name" value="AAA"/>
    <property type="match status" value="2"/>
</dbReference>
<feature type="domain" description="AAA+ ATPase" evidence="5">
    <location>
        <begin position="289"/>
        <end position="429"/>
    </location>
</feature>
<gene>
    <name evidence="6" type="ORF">GCM10008936_21850</name>
</gene>
<feature type="domain" description="AAA+ ATPase" evidence="5">
    <location>
        <begin position="563"/>
        <end position="702"/>
    </location>
</feature>
<reference evidence="7" key="1">
    <citation type="journal article" date="2019" name="Int. J. Syst. Evol. Microbiol.">
        <title>The Global Catalogue of Microorganisms (GCM) 10K type strain sequencing project: providing services to taxonomists for standard genome sequencing and annotation.</title>
        <authorList>
            <consortium name="The Broad Institute Genomics Platform"/>
            <consortium name="The Broad Institute Genome Sequencing Center for Infectious Disease"/>
            <person name="Wu L."/>
            <person name="Ma J."/>
        </authorList>
    </citation>
    <scope>NUCLEOTIDE SEQUENCE [LARGE SCALE GENOMIC DNA]</scope>
    <source>
        <strain evidence="7">JCM 14232</strain>
    </source>
</reference>
<dbReference type="PANTHER" id="PTHR43392:SF2">
    <property type="entry name" value="AAA-TYPE ATPASE FAMILY PROTEIN _ ANKYRIN REPEAT FAMILY PROTEIN"/>
    <property type="match status" value="1"/>
</dbReference>
<evidence type="ECO:0000256" key="3">
    <source>
        <dbReference type="ARBA" id="ARBA00022840"/>
    </source>
</evidence>
<keyword evidence="3" id="KW-0067">ATP-binding</keyword>
<feature type="repeat" description="TPR" evidence="4">
    <location>
        <begin position="40"/>
        <end position="73"/>
    </location>
</feature>
<evidence type="ECO:0000313" key="6">
    <source>
        <dbReference type="EMBL" id="GAA0494843.1"/>
    </source>
</evidence>
<dbReference type="Pfam" id="PF13432">
    <property type="entry name" value="TPR_16"/>
    <property type="match status" value="1"/>
</dbReference>
<dbReference type="InterPro" id="IPR050773">
    <property type="entry name" value="CbxX/CfxQ_RuBisCO_ESX"/>
</dbReference>
<keyword evidence="4" id="KW-0802">TPR repeat</keyword>
<dbReference type="Gene3D" id="1.25.40.10">
    <property type="entry name" value="Tetratricopeptide repeat domain"/>
    <property type="match status" value="1"/>
</dbReference>
<evidence type="ECO:0000256" key="1">
    <source>
        <dbReference type="ARBA" id="ARBA00010378"/>
    </source>
</evidence>
<comment type="caution">
    <text evidence="6">The sequence shown here is derived from an EMBL/GenBank/DDBJ whole genome shotgun (WGS) entry which is preliminary data.</text>
</comment>
<proteinExistence type="inferred from homology"/>
<dbReference type="EMBL" id="BAAADA010000204">
    <property type="protein sequence ID" value="GAA0494843.1"/>
    <property type="molecule type" value="Genomic_DNA"/>
</dbReference>
<dbReference type="SUPFAM" id="SSF52540">
    <property type="entry name" value="P-loop containing nucleoside triphosphate hydrolases"/>
    <property type="match status" value="2"/>
</dbReference>
<dbReference type="CDD" id="cd00009">
    <property type="entry name" value="AAA"/>
    <property type="match status" value="2"/>
</dbReference>
<dbReference type="InterPro" id="IPR041627">
    <property type="entry name" value="AAA_lid_6"/>
</dbReference>